<accession>A0ABU1ZQR2</accession>
<dbReference type="Pfam" id="PF24733">
    <property type="entry name" value="DUF7684"/>
    <property type="match status" value="1"/>
</dbReference>
<dbReference type="EMBL" id="JAVDXO010000008">
    <property type="protein sequence ID" value="MDR7307895.1"/>
    <property type="molecule type" value="Genomic_DNA"/>
</dbReference>
<protein>
    <recommendedName>
        <fullName evidence="1">DUF7684 domain-containing protein</fullName>
    </recommendedName>
</protein>
<evidence type="ECO:0000259" key="1">
    <source>
        <dbReference type="Pfam" id="PF24733"/>
    </source>
</evidence>
<feature type="domain" description="DUF7684" evidence="1">
    <location>
        <begin position="20"/>
        <end position="92"/>
    </location>
</feature>
<proteinExistence type="predicted"/>
<reference evidence="2 3" key="1">
    <citation type="submission" date="2023-07" db="EMBL/GenBank/DDBJ databases">
        <title>Sorghum-associated microbial communities from plants grown in Nebraska, USA.</title>
        <authorList>
            <person name="Schachtman D."/>
        </authorList>
    </citation>
    <scope>NUCLEOTIDE SEQUENCE [LARGE SCALE GENOMIC DNA]</scope>
    <source>
        <strain evidence="2 3">BE308</strain>
    </source>
</reference>
<dbReference type="Proteomes" id="UP001268089">
    <property type="component" value="Unassembled WGS sequence"/>
</dbReference>
<evidence type="ECO:0000313" key="2">
    <source>
        <dbReference type="EMBL" id="MDR7307895.1"/>
    </source>
</evidence>
<sequence>MHAGKVVLVSSSPYTVGCGAAVLQQLVDDKVELFCAVGVDAANWEDALDWLCIGPSGESLHFITTTSHPDESVEEVIAFAESFTCVQTHKVEVIYV</sequence>
<organism evidence="2 3">
    <name type="scientific">Rhodoferax saidenbachensis</name>
    <dbReference type="NCBI Taxonomy" id="1484693"/>
    <lineage>
        <taxon>Bacteria</taxon>
        <taxon>Pseudomonadati</taxon>
        <taxon>Pseudomonadota</taxon>
        <taxon>Betaproteobacteria</taxon>
        <taxon>Burkholderiales</taxon>
        <taxon>Comamonadaceae</taxon>
        <taxon>Rhodoferax</taxon>
    </lineage>
</organism>
<comment type="caution">
    <text evidence="2">The sequence shown here is derived from an EMBL/GenBank/DDBJ whole genome shotgun (WGS) entry which is preliminary data.</text>
</comment>
<dbReference type="RefSeq" id="WP_310344482.1">
    <property type="nucleotide sequence ID" value="NZ_JAVDXO010000008.1"/>
</dbReference>
<dbReference type="InterPro" id="IPR056101">
    <property type="entry name" value="DUF7684"/>
</dbReference>
<keyword evidence="3" id="KW-1185">Reference proteome</keyword>
<evidence type="ECO:0000313" key="3">
    <source>
        <dbReference type="Proteomes" id="UP001268089"/>
    </source>
</evidence>
<name>A0ABU1ZQR2_9BURK</name>
<gene>
    <name evidence="2" type="ORF">J2X15_003200</name>
</gene>